<dbReference type="EMBL" id="UINC01004014">
    <property type="protein sequence ID" value="SVA11095.1"/>
    <property type="molecule type" value="Genomic_DNA"/>
</dbReference>
<evidence type="ECO:0008006" key="2">
    <source>
        <dbReference type="Google" id="ProtNLM"/>
    </source>
</evidence>
<dbReference type="SUPFAM" id="SSF159245">
    <property type="entry name" value="AttH-like"/>
    <property type="match status" value="1"/>
</dbReference>
<sequence length="364" mass="41769">MLTKADDYPVHQLASPISEVGSSRNFYDRYFFNGYTKDRKVYFAAALCVYPNLNIMDAAFTVAYEGKQHNCRASRILNEERLNTKVGSIEVNVLDALQRLEIKVDDKEANISADLIFDGIYQVMQEPKMKLHNGPRLVMDTCRMVQQGVWEGQINLQGVDLEIDHETTIGTRDRSWGVRPVGTLDSQPIVPLEIPQFYWLWNPTHFDGFSTHIYFVDNESGKTINGHSVLQDKNNSKIEELSNLEKRVSYKKGSRRVDSLIINAERKSGKDLRMTIKPENKIFMCGLGYMHQEWGHGHYKGENETTYDSYNLEEDPHDPPFLHIQSVCTVELVMDKNNYKGLGVLEELILGPHKPSGFKDLFDR</sequence>
<proteinExistence type="predicted"/>
<gene>
    <name evidence="1" type="ORF">METZ01_LOCUS63949</name>
</gene>
<reference evidence="1" key="1">
    <citation type="submission" date="2018-05" db="EMBL/GenBank/DDBJ databases">
        <authorList>
            <person name="Lanie J.A."/>
            <person name="Ng W.-L."/>
            <person name="Kazmierczak K.M."/>
            <person name="Andrzejewski T.M."/>
            <person name="Davidsen T.M."/>
            <person name="Wayne K.J."/>
            <person name="Tettelin H."/>
            <person name="Glass J.I."/>
            <person name="Rusch D."/>
            <person name="Podicherti R."/>
            <person name="Tsui H.-C.T."/>
            <person name="Winkler M.E."/>
        </authorList>
    </citation>
    <scope>NUCLEOTIDE SEQUENCE</scope>
</reference>
<accession>A0A381T4I6</accession>
<evidence type="ECO:0000313" key="1">
    <source>
        <dbReference type="EMBL" id="SVA11095.1"/>
    </source>
</evidence>
<protein>
    <recommendedName>
        <fullName evidence="2">AttH domain-containing protein</fullName>
    </recommendedName>
</protein>
<organism evidence="1">
    <name type="scientific">marine metagenome</name>
    <dbReference type="NCBI Taxonomy" id="408172"/>
    <lineage>
        <taxon>unclassified sequences</taxon>
        <taxon>metagenomes</taxon>
        <taxon>ecological metagenomes</taxon>
    </lineage>
</organism>
<name>A0A381T4I6_9ZZZZ</name>
<dbReference type="AlphaFoldDB" id="A0A381T4I6"/>